<evidence type="ECO:0000313" key="2">
    <source>
        <dbReference type="EMBL" id="KAK9199780.1"/>
    </source>
</evidence>
<sequence length="188" mass="21070">MAKLRNRFLERELIFPIGFFVIFLFKISTSSSFHSSKTSTLDLDVRGFNDWAVTDASVTAGELRGGAGAAEEAKEEPQEKGLEVVAAFEEEESEKNEKRRDCKVLLAHDGEAKPYKGEQLPPILAFVKWLPSPSRSLIGLEHAKVRSIPIYFVTLPSLGQLERIRILAFKRFRFASLQRGGSMRVAAQ</sequence>
<name>A0AAP0MBL4_9ROSI</name>
<accession>A0AAP0MBL4</accession>
<organism evidence="2 3">
    <name type="scientific">Citrus x changshan-huyou</name>
    <dbReference type="NCBI Taxonomy" id="2935761"/>
    <lineage>
        <taxon>Eukaryota</taxon>
        <taxon>Viridiplantae</taxon>
        <taxon>Streptophyta</taxon>
        <taxon>Embryophyta</taxon>
        <taxon>Tracheophyta</taxon>
        <taxon>Spermatophyta</taxon>
        <taxon>Magnoliopsida</taxon>
        <taxon>eudicotyledons</taxon>
        <taxon>Gunneridae</taxon>
        <taxon>Pentapetalae</taxon>
        <taxon>rosids</taxon>
        <taxon>malvids</taxon>
        <taxon>Sapindales</taxon>
        <taxon>Rutaceae</taxon>
        <taxon>Aurantioideae</taxon>
        <taxon>Citrus</taxon>
    </lineage>
</organism>
<reference evidence="2 3" key="1">
    <citation type="submission" date="2024-05" db="EMBL/GenBank/DDBJ databases">
        <title>Haplotype-resolved chromosome-level genome assembly of Huyou (Citrus changshanensis).</title>
        <authorList>
            <person name="Miao C."/>
            <person name="Chen W."/>
            <person name="Wu Y."/>
            <person name="Wang L."/>
            <person name="Zhao S."/>
            <person name="Grierson D."/>
            <person name="Xu C."/>
            <person name="Chen K."/>
        </authorList>
    </citation>
    <scope>NUCLEOTIDE SEQUENCE [LARGE SCALE GENOMIC DNA]</scope>
    <source>
        <strain evidence="2">01-14</strain>
        <tissue evidence="2">Leaf</tissue>
    </source>
</reference>
<dbReference type="EMBL" id="JBCGBO010000005">
    <property type="protein sequence ID" value="KAK9199780.1"/>
    <property type="molecule type" value="Genomic_DNA"/>
</dbReference>
<keyword evidence="3" id="KW-1185">Reference proteome</keyword>
<dbReference type="AlphaFoldDB" id="A0AAP0MBL4"/>
<dbReference type="Proteomes" id="UP001428341">
    <property type="component" value="Unassembled WGS sequence"/>
</dbReference>
<evidence type="ECO:0000313" key="3">
    <source>
        <dbReference type="Proteomes" id="UP001428341"/>
    </source>
</evidence>
<feature type="transmembrane region" description="Helical" evidence="1">
    <location>
        <begin position="12"/>
        <end position="29"/>
    </location>
</feature>
<keyword evidence="1" id="KW-1133">Transmembrane helix</keyword>
<protein>
    <submittedName>
        <fullName evidence="2">Uncharacterized protein</fullName>
    </submittedName>
</protein>
<keyword evidence="1" id="KW-0472">Membrane</keyword>
<evidence type="ECO:0000256" key="1">
    <source>
        <dbReference type="SAM" id="Phobius"/>
    </source>
</evidence>
<comment type="caution">
    <text evidence="2">The sequence shown here is derived from an EMBL/GenBank/DDBJ whole genome shotgun (WGS) entry which is preliminary data.</text>
</comment>
<keyword evidence="1" id="KW-0812">Transmembrane</keyword>
<gene>
    <name evidence="2" type="ORF">WN944_014973</name>
</gene>
<proteinExistence type="predicted"/>